<keyword evidence="2 3" id="KW-0802">TPR repeat</keyword>
<accession>A0A814J5A8</accession>
<proteinExistence type="predicted"/>
<dbReference type="InterPro" id="IPR011990">
    <property type="entry name" value="TPR-like_helical_dom_sf"/>
</dbReference>
<name>A0A814J5A8_9BILA</name>
<evidence type="ECO:0008006" key="6">
    <source>
        <dbReference type="Google" id="ProtNLM"/>
    </source>
</evidence>
<dbReference type="OrthoDB" id="626167at2759"/>
<dbReference type="EMBL" id="CAJNON010000146">
    <property type="protein sequence ID" value="CAF1032140.1"/>
    <property type="molecule type" value="Genomic_DNA"/>
</dbReference>
<dbReference type="Proteomes" id="UP000663891">
    <property type="component" value="Unassembled WGS sequence"/>
</dbReference>
<evidence type="ECO:0000256" key="1">
    <source>
        <dbReference type="ARBA" id="ARBA00022737"/>
    </source>
</evidence>
<dbReference type="SUPFAM" id="SSF52047">
    <property type="entry name" value="RNI-like"/>
    <property type="match status" value="1"/>
</dbReference>
<dbReference type="Gene3D" id="3.80.10.10">
    <property type="entry name" value="Ribonuclease Inhibitor"/>
    <property type="match status" value="1"/>
</dbReference>
<dbReference type="SUPFAM" id="SSF56399">
    <property type="entry name" value="ADP-ribosylation"/>
    <property type="match status" value="1"/>
</dbReference>
<dbReference type="InterPro" id="IPR032675">
    <property type="entry name" value="LRR_dom_sf"/>
</dbReference>
<reference evidence="4" key="1">
    <citation type="submission" date="2021-02" db="EMBL/GenBank/DDBJ databases">
        <authorList>
            <person name="Nowell W R."/>
        </authorList>
    </citation>
    <scope>NUCLEOTIDE SEQUENCE</scope>
</reference>
<evidence type="ECO:0000313" key="5">
    <source>
        <dbReference type="Proteomes" id="UP000663891"/>
    </source>
</evidence>
<dbReference type="Pfam" id="PF13424">
    <property type="entry name" value="TPR_12"/>
    <property type="match status" value="3"/>
</dbReference>
<dbReference type="InterPro" id="IPR019734">
    <property type="entry name" value="TPR_rpt"/>
</dbReference>
<feature type="repeat" description="TPR" evidence="3">
    <location>
        <begin position="698"/>
        <end position="731"/>
    </location>
</feature>
<protein>
    <recommendedName>
        <fullName evidence="6">Tetratricopeptide repeat protein</fullName>
    </recommendedName>
</protein>
<keyword evidence="1" id="KW-0677">Repeat</keyword>
<evidence type="ECO:0000256" key="3">
    <source>
        <dbReference type="PROSITE-ProRule" id="PRU00339"/>
    </source>
</evidence>
<evidence type="ECO:0000313" key="4">
    <source>
        <dbReference type="EMBL" id="CAF1032140.1"/>
    </source>
</evidence>
<dbReference type="SMART" id="SM00028">
    <property type="entry name" value="TPR"/>
    <property type="match status" value="8"/>
</dbReference>
<gene>
    <name evidence="4" type="ORF">VCS650_LOCUS16393</name>
</gene>
<feature type="repeat" description="TPR" evidence="3">
    <location>
        <begin position="614"/>
        <end position="647"/>
    </location>
</feature>
<dbReference type="SUPFAM" id="SSF48452">
    <property type="entry name" value="TPR-like"/>
    <property type="match status" value="3"/>
</dbReference>
<dbReference type="PANTHER" id="PTHR45641:SF19">
    <property type="entry name" value="NEPHROCYSTIN-3"/>
    <property type="match status" value="1"/>
</dbReference>
<sequence length="967" mass="114767">MDNSMFDRFRMIIFSNEQISKQIHSLHLSNANASWQIQPFLSRLSSAQLTNLQSLTLIEMTENNLELIKSVLPFLSRLISFHYTGYDKQIDEILFLLPMTELRVLTIPELPEDVKVITKLSSITHLTVSSVNLGKLIPILAQASQLRHLKAERWDDDIYIREESSDQSSVRNVAMRLEQLTIEFHYSTDGFFGGIFQQTPNLTTLKIDMFYSDNPIRAFQWEELIESHLPCLHTFKFNFSYNGSTEFWPVQMWFEEFQDDFWIEEHHWYTEYSIGDDSAMIYTIPYISERLQLFKDVILHLPEDDEEAKEEMIDVCRQYYRNNRQFLKQIDEFQEDYHQDASIDWYTKDGFIYRLINTALRTENIEQLYRFRYYIADLSKQLRVEYQKFKLGDENIIVLHRGTIMTRNEAEQLQANKGQLIAVNTYWSTSRNKTVAHMFIHNQQNDADLVAVLFQIECNTQDEHNSVIFADIAGYSEIPDEDEVLFDIGAVFRIENITQGTIDTPDVLVVQMKTTNEGQDVLEEYRNQNREEMNVESPTIMLCTILKRMGKFDQSHQLLQRLLDHPNGQNLIHIHNRLGITYKDERRYDLALEHFEQALQLIDSSDPSQRKYAAFIHHNKGLLYARREQLDKALEFYEYAIEMLKKEISTPDTGIAQFLSSIGRIYFHQRKYQKALQYQQDALQMREECLPANHLVLAFSYADIGNIYRRQRDYGQALHYHKKALALRQRYLPANHHNTAYSLHEVGKFYFKMGRHKQARQIYFHSLKIIKNWLSISFKDYIPSLLEDIAKTFDVDASKDAFADSLRYRLEALELQWQVEPVDYSRLIYRLDQLVSTYEQLNNVDDSLKYAKQALEIQRSIQPDNYLAVSQRLDHLGFMCKLMRNLNDALMYYEEALNIRARHLPDERWYLACSWKNVATVYEQMRDHRRALDSYKRAWTEYHVNYQHKHSFCHEMSRNIARVKRYL</sequence>
<dbReference type="PROSITE" id="PS50005">
    <property type="entry name" value="TPR"/>
    <property type="match status" value="4"/>
</dbReference>
<feature type="repeat" description="TPR" evidence="3">
    <location>
        <begin position="656"/>
        <end position="689"/>
    </location>
</feature>
<evidence type="ECO:0000256" key="2">
    <source>
        <dbReference type="ARBA" id="ARBA00022803"/>
    </source>
</evidence>
<organism evidence="4 5">
    <name type="scientific">Adineta steineri</name>
    <dbReference type="NCBI Taxonomy" id="433720"/>
    <lineage>
        <taxon>Eukaryota</taxon>
        <taxon>Metazoa</taxon>
        <taxon>Spiralia</taxon>
        <taxon>Gnathifera</taxon>
        <taxon>Rotifera</taxon>
        <taxon>Eurotatoria</taxon>
        <taxon>Bdelloidea</taxon>
        <taxon>Adinetida</taxon>
        <taxon>Adinetidae</taxon>
        <taxon>Adineta</taxon>
    </lineage>
</organism>
<dbReference type="Gene3D" id="1.25.40.10">
    <property type="entry name" value="Tetratricopeptide repeat domain"/>
    <property type="match status" value="3"/>
</dbReference>
<dbReference type="AlphaFoldDB" id="A0A814J5A8"/>
<feature type="repeat" description="TPR" evidence="3">
    <location>
        <begin position="572"/>
        <end position="605"/>
    </location>
</feature>
<dbReference type="PANTHER" id="PTHR45641">
    <property type="entry name" value="TETRATRICOPEPTIDE REPEAT PROTEIN (AFU_ORTHOLOGUE AFUA_6G03870)"/>
    <property type="match status" value="1"/>
</dbReference>
<comment type="caution">
    <text evidence="4">The sequence shown here is derived from an EMBL/GenBank/DDBJ whole genome shotgun (WGS) entry which is preliminary data.</text>
</comment>
<dbReference type="Gene3D" id="3.90.176.10">
    <property type="entry name" value="Toxin ADP-ribosyltransferase, Chain A, domain 1"/>
    <property type="match status" value="1"/>
</dbReference>
<dbReference type="PROSITE" id="PS51996">
    <property type="entry name" value="TR_MART"/>
    <property type="match status" value="1"/>
</dbReference>